<feature type="domain" description="STAS" evidence="4">
    <location>
        <begin position="8"/>
        <end position="111"/>
    </location>
</feature>
<dbReference type="RefSeq" id="WP_179761657.1">
    <property type="nucleotide sequence ID" value="NZ_BAAAJZ010000003.1"/>
</dbReference>
<dbReference type="Pfam" id="PF01740">
    <property type="entry name" value="STAS"/>
    <property type="match status" value="1"/>
</dbReference>
<dbReference type="Gene3D" id="3.30.750.24">
    <property type="entry name" value="STAS domain"/>
    <property type="match status" value="1"/>
</dbReference>
<protein>
    <recommendedName>
        <fullName evidence="2">Anti-sigma factor antagonist</fullName>
    </recommendedName>
</protein>
<dbReference type="InterPro" id="IPR002645">
    <property type="entry name" value="STAS_dom"/>
</dbReference>
<reference evidence="5 6" key="1">
    <citation type="submission" date="2020-07" db="EMBL/GenBank/DDBJ databases">
        <title>Sequencing the genomes of 1000 actinobacteria strains.</title>
        <authorList>
            <person name="Klenk H.-P."/>
        </authorList>
    </citation>
    <scope>NUCLEOTIDE SEQUENCE [LARGE SCALE GENOMIC DNA]</scope>
    <source>
        <strain evidence="5 6">DSM 44749</strain>
    </source>
</reference>
<evidence type="ECO:0000256" key="1">
    <source>
        <dbReference type="ARBA" id="ARBA00009013"/>
    </source>
</evidence>
<name>A0A852W732_PSEA5</name>
<dbReference type="InterPro" id="IPR036513">
    <property type="entry name" value="STAS_dom_sf"/>
</dbReference>
<proteinExistence type="inferred from homology"/>
<dbReference type="PANTHER" id="PTHR33495:SF2">
    <property type="entry name" value="ANTI-SIGMA FACTOR ANTAGONIST TM_1081-RELATED"/>
    <property type="match status" value="1"/>
</dbReference>
<dbReference type="PANTHER" id="PTHR33495">
    <property type="entry name" value="ANTI-SIGMA FACTOR ANTAGONIST TM_1081-RELATED-RELATED"/>
    <property type="match status" value="1"/>
</dbReference>
<evidence type="ECO:0000313" key="6">
    <source>
        <dbReference type="Proteomes" id="UP000549695"/>
    </source>
</evidence>
<dbReference type="PROSITE" id="PS50801">
    <property type="entry name" value="STAS"/>
    <property type="match status" value="1"/>
</dbReference>
<accession>A0A852W732</accession>
<gene>
    <name evidence="5" type="ORF">HDA37_003476</name>
</gene>
<dbReference type="InterPro" id="IPR003658">
    <property type="entry name" value="Anti-sigma_ant"/>
</dbReference>
<evidence type="ECO:0000313" key="5">
    <source>
        <dbReference type="EMBL" id="NYG03191.1"/>
    </source>
</evidence>
<organism evidence="5 6">
    <name type="scientific">Pseudonocardia alni</name>
    <name type="common">Amycolata alni</name>
    <dbReference type="NCBI Taxonomy" id="33907"/>
    <lineage>
        <taxon>Bacteria</taxon>
        <taxon>Bacillati</taxon>
        <taxon>Actinomycetota</taxon>
        <taxon>Actinomycetes</taxon>
        <taxon>Pseudonocardiales</taxon>
        <taxon>Pseudonocardiaceae</taxon>
        <taxon>Pseudonocardia</taxon>
    </lineage>
</organism>
<dbReference type="Proteomes" id="UP000549695">
    <property type="component" value="Unassembled WGS sequence"/>
</dbReference>
<keyword evidence="6" id="KW-1185">Reference proteome</keyword>
<sequence>MLVDRPGPGIVVLRIVGEVDAARVPELRRTVIALVPEPVPTLLCVDLTAVGYLDSHGLDLLVRTHRLARAHGIDMRVVVSGNRALERLVVVSGVERVLHLADDVTQAIAPDTEPAAHDRATTPTATWTAHDDERGEGP</sequence>
<dbReference type="AlphaFoldDB" id="A0A852W732"/>
<dbReference type="GO" id="GO:0043856">
    <property type="term" value="F:anti-sigma factor antagonist activity"/>
    <property type="evidence" value="ECO:0007669"/>
    <property type="project" value="InterPro"/>
</dbReference>
<dbReference type="NCBIfam" id="TIGR00377">
    <property type="entry name" value="ant_ant_sig"/>
    <property type="match status" value="1"/>
</dbReference>
<feature type="compositionally biased region" description="Basic and acidic residues" evidence="3">
    <location>
        <begin position="129"/>
        <end position="138"/>
    </location>
</feature>
<dbReference type="SUPFAM" id="SSF52091">
    <property type="entry name" value="SpoIIaa-like"/>
    <property type="match status" value="1"/>
</dbReference>
<dbReference type="CDD" id="cd07043">
    <property type="entry name" value="STAS_anti-anti-sigma_factors"/>
    <property type="match status" value="1"/>
</dbReference>
<evidence type="ECO:0000256" key="3">
    <source>
        <dbReference type="SAM" id="MobiDB-lite"/>
    </source>
</evidence>
<evidence type="ECO:0000256" key="2">
    <source>
        <dbReference type="RuleBase" id="RU003749"/>
    </source>
</evidence>
<feature type="region of interest" description="Disordered" evidence="3">
    <location>
        <begin position="111"/>
        <end position="138"/>
    </location>
</feature>
<comment type="caution">
    <text evidence="5">The sequence shown here is derived from an EMBL/GenBank/DDBJ whole genome shotgun (WGS) entry which is preliminary data.</text>
</comment>
<comment type="similarity">
    <text evidence="1 2">Belongs to the anti-sigma-factor antagonist family.</text>
</comment>
<dbReference type="EMBL" id="JACCCZ010000001">
    <property type="protein sequence ID" value="NYG03191.1"/>
    <property type="molecule type" value="Genomic_DNA"/>
</dbReference>
<evidence type="ECO:0000259" key="4">
    <source>
        <dbReference type="PROSITE" id="PS50801"/>
    </source>
</evidence>
<dbReference type="GeneID" id="98053192"/>